<reference evidence="20" key="1">
    <citation type="journal article" date="2022" name="Plant J.">
        <title>Strategies of tolerance reflected in two North American maple genomes.</title>
        <authorList>
            <person name="McEvoy S.L."/>
            <person name="Sezen U.U."/>
            <person name="Trouern-Trend A."/>
            <person name="McMahon S.M."/>
            <person name="Schaberg P.G."/>
            <person name="Yang J."/>
            <person name="Wegrzyn J.L."/>
            <person name="Swenson N.G."/>
        </authorList>
    </citation>
    <scope>NUCLEOTIDE SEQUENCE</scope>
    <source>
        <strain evidence="20">NS2018</strain>
    </source>
</reference>
<evidence type="ECO:0000313" key="20">
    <source>
        <dbReference type="EMBL" id="KAK0591017.1"/>
    </source>
</evidence>
<organism evidence="20 21">
    <name type="scientific">Acer saccharum</name>
    <name type="common">Sugar maple</name>
    <dbReference type="NCBI Taxonomy" id="4024"/>
    <lineage>
        <taxon>Eukaryota</taxon>
        <taxon>Viridiplantae</taxon>
        <taxon>Streptophyta</taxon>
        <taxon>Embryophyta</taxon>
        <taxon>Tracheophyta</taxon>
        <taxon>Spermatophyta</taxon>
        <taxon>Magnoliopsida</taxon>
        <taxon>eudicotyledons</taxon>
        <taxon>Gunneridae</taxon>
        <taxon>Pentapetalae</taxon>
        <taxon>rosids</taxon>
        <taxon>malvids</taxon>
        <taxon>Sapindales</taxon>
        <taxon>Sapindaceae</taxon>
        <taxon>Hippocastanoideae</taxon>
        <taxon>Acereae</taxon>
        <taxon>Acer</taxon>
    </lineage>
</organism>
<keyword evidence="7 18" id="KW-0732">Signal</keyword>
<dbReference type="Gene3D" id="3.80.10.10">
    <property type="entry name" value="Ribonuclease Inhibitor"/>
    <property type="match status" value="6"/>
</dbReference>
<dbReference type="GO" id="GO:0016020">
    <property type="term" value="C:membrane"/>
    <property type="evidence" value="ECO:0007669"/>
    <property type="project" value="UniProtKB-SubCell"/>
</dbReference>
<dbReference type="FunFam" id="1.10.510.10:FF:000453">
    <property type="entry name" value="LRR receptor-like serine/threonine-protein kinase HSL2"/>
    <property type="match status" value="2"/>
</dbReference>
<dbReference type="InterPro" id="IPR001245">
    <property type="entry name" value="Ser-Thr/Tyr_kinase_cat_dom"/>
</dbReference>
<evidence type="ECO:0000256" key="4">
    <source>
        <dbReference type="ARBA" id="ARBA00022614"/>
    </source>
</evidence>
<evidence type="ECO:0000256" key="5">
    <source>
        <dbReference type="ARBA" id="ARBA00022679"/>
    </source>
</evidence>
<gene>
    <name evidence="20" type="ORF">LWI29_034522</name>
</gene>
<dbReference type="PROSITE" id="PS51450">
    <property type="entry name" value="LRR"/>
    <property type="match status" value="2"/>
</dbReference>
<dbReference type="Pfam" id="PF07714">
    <property type="entry name" value="PK_Tyr_Ser-Thr"/>
    <property type="match status" value="2"/>
</dbReference>
<evidence type="ECO:0000256" key="13">
    <source>
        <dbReference type="ARBA" id="ARBA00023136"/>
    </source>
</evidence>
<feature type="transmembrane region" description="Helical" evidence="17">
    <location>
        <begin position="1578"/>
        <end position="1603"/>
    </location>
</feature>
<evidence type="ECO:0000256" key="11">
    <source>
        <dbReference type="ARBA" id="ARBA00022840"/>
    </source>
</evidence>
<dbReference type="GO" id="GO:0003676">
    <property type="term" value="F:nucleic acid binding"/>
    <property type="evidence" value="ECO:0007669"/>
    <property type="project" value="InterPro"/>
</dbReference>
<keyword evidence="12 17" id="KW-1133">Transmembrane helix</keyword>
<name>A0AA39SGW2_ACESA</name>
<feature type="binding site" evidence="16">
    <location>
        <position position="656"/>
    </location>
    <ligand>
        <name>ATP</name>
        <dbReference type="ChEBI" id="CHEBI:30616"/>
    </ligand>
</feature>
<dbReference type="PROSITE" id="PS00108">
    <property type="entry name" value="PROTEIN_KINASE_ST"/>
    <property type="match status" value="2"/>
</dbReference>
<dbReference type="FunFam" id="3.80.10.10:FF:000363">
    <property type="entry name" value="Leucine-rich repeat family protein"/>
    <property type="match status" value="2"/>
</dbReference>
<dbReference type="InterPro" id="IPR001611">
    <property type="entry name" value="Leu-rich_rpt"/>
</dbReference>
<dbReference type="GO" id="GO:0004674">
    <property type="term" value="F:protein serine/threonine kinase activity"/>
    <property type="evidence" value="ECO:0007669"/>
    <property type="project" value="UniProtKB-KW"/>
</dbReference>
<dbReference type="InterPro" id="IPR017441">
    <property type="entry name" value="Protein_kinase_ATP_BS"/>
</dbReference>
<dbReference type="PANTHER" id="PTHR45974:SF266">
    <property type="entry name" value="LEUCINE-RICH REPEAT RECEPTOR PROTEIN KINASE HPCA1"/>
    <property type="match status" value="1"/>
</dbReference>
<evidence type="ECO:0000313" key="21">
    <source>
        <dbReference type="Proteomes" id="UP001168877"/>
    </source>
</evidence>
<dbReference type="Gene3D" id="3.30.200.20">
    <property type="entry name" value="Phosphorylase Kinase, domain 1"/>
    <property type="match status" value="2"/>
</dbReference>
<dbReference type="InterPro" id="IPR032675">
    <property type="entry name" value="LRR_dom_sf"/>
</dbReference>
<keyword evidence="21" id="KW-1185">Reference proteome</keyword>
<keyword evidence="10" id="KW-0418">Kinase</keyword>
<dbReference type="GO" id="GO:0004523">
    <property type="term" value="F:RNA-DNA hybrid ribonuclease activity"/>
    <property type="evidence" value="ECO:0007669"/>
    <property type="project" value="InterPro"/>
</dbReference>
<feature type="domain" description="Protein kinase" evidence="19">
    <location>
        <begin position="1651"/>
        <end position="1923"/>
    </location>
</feature>
<dbReference type="SUPFAM" id="SSF52058">
    <property type="entry name" value="L domain-like"/>
    <property type="match status" value="2"/>
</dbReference>
<feature type="signal peptide" evidence="18">
    <location>
        <begin position="1"/>
        <end position="29"/>
    </location>
</feature>
<dbReference type="FunFam" id="3.80.10.10:FF:000542">
    <property type="entry name" value="Leucine-rich repeat protein kinase family protein"/>
    <property type="match status" value="2"/>
</dbReference>
<keyword evidence="5" id="KW-0808">Transferase</keyword>
<evidence type="ECO:0000256" key="18">
    <source>
        <dbReference type="SAM" id="SignalP"/>
    </source>
</evidence>
<comment type="caution">
    <text evidence="20">The sequence shown here is derived from an EMBL/GenBank/DDBJ whole genome shotgun (WGS) entry which is preliminary data.</text>
</comment>
<evidence type="ECO:0000256" key="16">
    <source>
        <dbReference type="PROSITE-ProRule" id="PRU10141"/>
    </source>
</evidence>
<dbReference type="PANTHER" id="PTHR45974">
    <property type="entry name" value="RECEPTOR-LIKE PROTEIN 55"/>
    <property type="match status" value="1"/>
</dbReference>
<dbReference type="SMART" id="SM00365">
    <property type="entry name" value="LRR_SD22"/>
    <property type="match status" value="6"/>
</dbReference>
<keyword evidence="8" id="KW-0677">Repeat</keyword>
<feature type="domain" description="Protein kinase" evidence="19">
    <location>
        <begin position="628"/>
        <end position="900"/>
    </location>
</feature>
<dbReference type="EC" id="2.7.11.1" evidence="2"/>
<dbReference type="SUPFAM" id="SSF56112">
    <property type="entry name" value="Protein kinase-like (PK-like)"/>
    <property type="match status" value="2"/>
</dbReference>
<comment type="subcellular location">
    <subcellularLocation>
        <location evidence="1">Membrane</location>
        <topology evidence="1">Single-pass type I membrane protein</topology>
    </subcellularLocation>
</comment>
<reference evidence="20" key="2">
    <citation type="submission" date="2023-06" db="EMBL/GenBank/DDBJ databases">
        <authorList>
            <person name="Swenson N.G."/>
            <person name="Wegrzyn J.L."/>
            <person name="Mcevoy S.L."/>
        </authorList>
    </citation>
    <scope>NUCLEOTIDE SEQUENCE</scope>
    <source>
        <strain evidence="20">NS2018</strain>
        <tissue evidence="20">Leaf</tissue>
    </source>
</reference>
<dbReference type="Pfam" id="PF00560">
    <property type="entry name" value="LRR_1"/>
    <property type="match status" value="5"/>
</dbReference>
<dbReference type="PROSITE" id="PS00107">
    <property type="entry name" value="PROTEIN_KINASE_ATP"/>
    <property type="match status" value="2"/>
</dbReference>
<evidence type="ECO:0000259" key="19">
    <source>
        <dbReference type="PROSITE" id="PS50011"/>
    </source>
</evidence>
<evidence type="ECO:0000256" key="14">
    <source>
        <dbReference type="ARBA" id="ARBA00023170"/>
    </source>
</evidence>
<dbReference type="InterPro" id="IPR000719">
    <property type="entry name" value="Prot_kinase_dom"/>
</dbReference>
<evidence type="ECO:0000256" key="3">
    <source>
        <dbReference type="ARBA" id="ARBA00022527"/>
    </source>
</evidence>
<evidence type="ECO:0000256" key="10">
    <source>
        <dbReference type="ARBA" id="ARBA00022777"/>
    </source>
</evidence>
<evidence type="ECO:0000256" key="8">
    <source>
        <dbReference type="ARBA" id="ARBA00022737"/>
    </source>
</evidence>
<evidence type="ECO:0000256" key="9">
    <source>
        <dbReference type="ARBA" id="ARBA00022741"/>
    </source>
</evidence>
<proteinExistence type="predicted"/>
<feature type="transmembrane region" description="Helical" evidence="17">
    <location>
        <begin position="555"/>
        <end position="580"/>
    </location>
</feature>
<keyword evidence="4" id="KW-0433">Leucine-rich repeat</keyword>
<dbReference type="FunFam" id="3.30.200.20:FF:000328">
    <property type="entry name" value="Leucine-rich repeat protein kinase family protein"/>
    <property type="match status" value="2"/>
</dbReference>
<sequence>MMGLRIQVFLLSVWFQFLIIAAVTNPEDAASLTSLKDIIKDGLPPNWQGSDPCGDQWEGIECSRSRVTTIRLSSMGLTGSLSGDISGLSELQTLDLSNNKDLKGSLPSSIGNLKKLKNLILVGCSLSGPIPDSIGSLQQLVFLSLNSNSFNGKIPASIGHLSNLYWLDLTDNQLDGTIPVSDGVSPGLDMLVRTKHFHLGKNKLSGRIPEKLFSSDMDLIHVLFDSNQLTGPLPSSLGLVKTLEVIRFDRNLLLGTVPSNLNDLTNLNALFLSNNRLTGPIPNLTNLTTLNYLDMSNNTFDPSPIPLWFSTLQSLTTLTMDHTELEGEVPTTIFSLSLLQTVNLKQNRLNGTLDIGASHSSQNLSINLQSNYITAFTDRPGANKDITIILAGNPICQESGDPKDYCRASEWNSSYSTLPKNCVPNSCSSDQISSPTCMCAYPYTGILSFRPPSNKTSYQNLEQSILQQFQSSKLPVDSVSLSNPRKSQSQYLEISLAVFPSGQNSFNRTGISMIGFFLSNPIYVPPAEFRPLFFNGDPYLHFTGETRRSVKLTGFGVIIGTAAGGCVLLLLLILAGVYAYHQKRRAEKANDQNPFAHWDRNKSSGSIPQLKGARCFSIEELNKYTNHFSDTNEVGSGGYGKVYRATLPSGQLIAIKRAKQGSMQGAVEFKTEIELLSRVHHKNLVTLLGFCFERGEQMLIYEYIPNGCLRDSLSGKSGIRLEWVRRLKIALGAARGLSYLHELADPPIIHRDVKSTNILLDERLNAKVADFGLSKPMGVSDKDHISTEVKGTMGYLDPEYFTTNQLTEKSDVYSFGVLMLEILTGRRPIERGKYIVREIVMAMDKKKDLYNLYEFLDPTIGLGTTLKGFEKFVDLSLRCVEESGADRPSMREVVKEIEYILQLVGLNPNAESATSLASYEDASKGYQHPYGNESFDYSGGFPVTKIEPQWMEYVVSWSMGYVSDYNSANLKTEIIREVGGEPQMIRWKSPGSGMYKLNIDVYLEMGLRKTGLGMVIRDHTGFMMASSAQRIEALYTPQIVKALAILRGLTFAIETAASLISLKDIIKDGLPPNWQGSDPCGDQWDGIQCSKSRVTNLSLSSMGLTGSLPGDISGLSELHTLDLSNNKDLKGSIPSSIRNLKKLVYLILVGCGLSGPIPDSIGSLQQLVVLSLNSNSFSGKIPASIGNLSKLLWLDLTDNQLDGTIPVSPGLDMLVHTKHFHLGKNKLSGRIPEKLFSSDMEMIHVIFNSNQLTGPLPSSLGLVKTLEVVHFDRNLLSGTVPSNLNNLTNLNALFLSNNRLTGPIPNLTNLTTLIYLDISNNTFDPSPIPLWFSTLQSLTTLTMDHTELEGEVPTTIFNLSLLQTVNLKQNRLNGTLDIGASHSSQNLSINLQSNYITAFKDRPGANKDVTIILAGNPICQKSGDRKDYCRVAEPDSSYSTPPKNCVPTSCSSDQISSPTCMCAYPYTGILSCRPPSNNTSYQNLEQSILLLLQSSKLPVDSVSLSNPCKNQSQYLEISLAVFPSGQDSFNRTGISMIGFFLSNPNYWTPKEFTPSFFKGYEYLHFTGETRRSVKSTSIGVIIGTAAGGCVLLLLLVLAGVYAYRQKRRAEKANDQNPFAHWDRNKSSGSIPQLKGARCFSFEELNKYTNHFSDTNNVGSGGYGKVYKATLPSGQLIAIKRAQQGSMQGAVEFKTEIELLSRVHHKNLVTLLGFCFERGEQMLIYEYIPNGCLRDSLSGKSGIRLEWVRRLKIALGAARGLSYLHELADPPIIHRDVKSMNILLDERLNAKVADFGLSKPMGVSDKDHISTQVKGTMGYLDPEYFMTNQLTEKSDVYSFGVLMLEILTGRRPIERGKYIVKEIKMAMDKKKDLYNLYEFLDPTIGLGTTLKGFEKFVDLSLRCVEESGAGRPSMSEVVKEIEYLLQLAGLNPNAESAASPASCDDASKGYQHPYGNEYIDYSSGFPVTKIEPQ</sequence>
<keyword evidence="13 17" id="KW-0472">Membrane</keyword>
<dbReference type="InterPro" id="IPR008271">
    <property type="entry name" value="Ser/Thr_kinase_AS"/>
</dbReference>
<dbReference type="GO" id="GO:0005524">
    <property type="term" value="F:ATP binding"/>
    <property type="evidence" value="ECO:0007669"/>
    <property type="project" value="UniProtKB-UniRule"/>
</dbReference>
<evidence type="ECO:0000256" key="15">
    <source>
        <dbReference type="ARBA" id="ARBA00023180"/>
    </source>
</evidence>
<evidence type="ECO:0000256" key="17">
    <source>
        <dbReference type="SAM" id="Phobius"/>
    </source>
</evidence>
<dbReference type="CDD" id="cd14066">
    <property type="entry name" value="STKc_IRAK"/>
    <property type="match status" value="2"/>
</dbReference>
<keyword evidence="6 17" id="KW-0812">Transmembrane</keyword>
<evidence type="ECO:0000256" key="6">
    <source>
        <dbReference type="ARBA" id="ARBA00022692"/>
    </source>
</evidence>
<dbReference type="EMBL" id="JAUESC010000381">
    <property type="protein sequence ID" value="KAK0591017.1"/>
    <property type="molecule type" value="Genomic_DNA"/>
</dbReference>
<keyword evidence="14" id="KW-0675">Receptor</keyword>
<feature type="chain" id="PRO_5041315225" description="non-specific serine/threonine protein kinase" evidence="18">
    <location>
        <begin position="30"/>
        <end position="1972"/>
    </location>
</feature>
<keyword evidence="3" id="KW-0723">Serine/threonine-protein kinase</keyword>
<accession>A0AA39SGW2</accession>
<evidence type="ECO:0000256" key="12">
    <source>
        <dbReference type="ARBA" id="ARBA00022989"/>
    </source>
</evidence>
<dbReference type="Gene3D" id="1.10.510.10">
    <property type="entry name" value="Transferase(Phosphotransferase) domain 1"/>
    <property type="match status" value="2"/>
</dbReference>
<protein>
    <recommendedName>
        <fullName evidence="2">non-specific serine/threonine protein kinase</fullName>
        <ecNumber evidence="2">2.7.11.1</ecNumber>
    </recommendedName>
</protein>
<dbReference type="InterPro" id="IPR011009">
    <property type="entry name" value="Kinase-like_dom_sf"/>
</dbReference>
<evidence type="ECO:0000256" key="2">
    <source>
        <dbReference type="ARBA" id="ARBA00012513"/>
    </source>
</evidence>
<evidence type="ECO:0000256" key="7">
    <source>
        <dbReference type="ARBA" id="ARBA00022729"/>
    </source>
</evidence>
<keyword evidence="11 16" id="KW-0067">ATP-binding</keyword>
<keyword evidence="9 16" id="KW-0547">Nucleotide-binding</keyword>
<dbReference type="SMART" id="SM00220">
    <property type="entry name" value="S_TKc"/>
    <property type="match status" value="2"/>
</dbReference>
<feature type="binding site" evidence="16">
    <location>
        <position position="1679"/>
    </location>
    <ligand>
        <name>ATP</name>
        <dbReference type="ChEBI" id="CHEBI:30616"/>
    </ligand>
</feature>
<dbReference type="InterPro" id="IPR002156">
    <property type="entry name" value="RNaseH_domain"/>
</dbReference>
<keyword evidence="15" id="KW-0325">Glycoprotein</keyword>
<dbReference type="Pfam" id="PF13456">
    <property type="entry name" value="RVT_3"/>
    <property type="match status" value="1"/>
</dbReference>
<dbReference type="PROSITE" id="PS50011">
    <property type="entry name" value="PROTEIN_KINASE_DOM"/>
    <property type="match status" value="2"/>
</dbReference>
<dbReference type="Proteomes" id="UP001168877">
    <property type="component" value="Unassembled WGS sequence"/>
</dbReference>
<evidence type="ECO:0000256" key="1">
    <source>
        <dbReference type="ARBA" id="ARBA00004479"/>
    </source>
</evidence>